<accession>A0A1Q8RVI9</accession>
<name>A0A1Q8RVI9_9PEZI</name>
<gene>
    <name evidence="2" type="ORF">CCHL11_00072</name>
</gene>
<dbReference type="Pfam" id="PF18314">
    <property type="entry name" value="FAS_I_H"/>
    <property type="match status" value="1"/>
</dbReference>
<dbReference type="InterPro" id="IPR041550">
    <property type="entry name" value="FASI_helical"/>
</dbReference>
<protein>
    <submittedName>
        <fullName evidence="2">Fatty acid synthase subunit alpha 6</fullName>
    </submittedName>
</protein>
<comment type="caution">
    <text evidence="2">The sequence shown here is derived from an EMBL/GenBank/DDBJ whole genome shotgun (WGS) entry which is preliminary data.</text>
</comment>
<keyword evidence="3" id="KW-1185">Reference proteome</keyword>
<proteinExistence type="predicted"/>
<feature type="domain" description="Fatty acid synthase type I helical" evidence="1">
    <location>
        <begin position="37"/>
        <end position="127"/>
    </location>
</feature>
<sequence length="361" mass="40534">TFPLSEKKALDRFFNSEARKPRKLFLAKIEPENRYRNWCSREVEILSELGRNPSPCLAGEIEQLTSSIINRFCERSIVQIHYLCSKTPGEKTSLGRLMRLCLQASRFSNNRDTAFIERSPDLAPITQPKVLRGTPNCTLSNSQAFSPSYAISVGTFDHGILALSERLSLAFAEDWDSARHSGCTFGGRNFLLTEAGKNFIGMSLLKNPLQGGRVTFTPSTYSPEITRMYQRVYSRYGAKGSVVWVVPLNQGSQKVVHELSKSNLDDWDPDFIIPFADISENGRRLEELDSRSEIAHRLMLTNLLRLLGAIARNKRTRGIVTRPATVPLPLPPNYGLMGSDGLYGESKRGLESILSKWKSET</sequence>
<evidence type="ECO:0000313" key="2">
    <source>
        <dbReference type="EMBL" id="OLN88240.1"/>
    </source>
</evidence>
<dbReference type="STRING" id="708187.A0A1Q8RVI9"/>
<reference evidence="2 3" key="1">
    <citation type="submission" date="2016-11" db="EMBL/GenBank/DDBJ databases">
        <title>Draft Genome Assembly of Colletotrichum chlorophyti a pathogen of herbaceous plants.</title>
        <authorList>
            <person name="Gan P."/>
            <person name="Narusaka M."/>
            <person name="Tsushima A."/>
            <person name="Narusaka Y."/>
            <person name="Takano Y."/>
            <person name="Shirasu K."/>
        </authorList>
    </citation>
    <scope>NUCLEOTIDE SEQUENCE [LARGE SCALE GENOMIC DNA]</scope>
    <source>
        <strain evidence="2 3">NTL11</strain>
    </source>
</reference>
<feature type="non-terminal residue" evidence="2">
    <location>
        <position position="1"/>
    </location>
</feature>
<organism evidence="2 3">
    <name type="scientific">Colletotrichum chlorophyti</name>
    <dbReference type="NCBI Taxonomy" id="708187"/>
    <lineage>
        <taxon>Eukaryota</taxon>
        <taxon>Fungi</taxon>
        <taxon>Dikarya</taxon>
        <taxon>Ascomycota</taxon>
        <taxon>Pezizomycotina</taxon>
        <taxon>Sordariomycetes</taxon>
        <taxon>Hypocreomycetidae</taxon>
        <taxon>Glomerellales</taxon>
        <taxon>Glomerellaceae</taxon>
        <taxon>Colletotrichum</taxon>
    </lineage>
</organism>
<dbReference type="OrthoDB" id="4251012at2759"/>
<dbReference type="AlphaFoldDB" id="A0A1Q8RVI9"/>
<evidence type="ECO:0000313" key="3">
    <source>
        <dbReference type="Proteomes" id="UP000186583"/>
    </source>
</evidence>
<dbReference type="EMBL" id="MPGH01000088">
    <property type="protein sequence ID" value="OLN88240.1"/>
    <property type="molecule type" value="Genomic_DNA"/>
</dbReference>
<evidence type="ECO:0000259" key="1">
    <source>
        <dbReference type="Pfam" id="PF18314"/>
    </source>
</evidence>
<dbReference type="Proteomes" id="UP000186583">
    <property type="component" value="Unassembled WGS sequence"/>
</dbReference>
<dbReference type="Gene3D" id="3.40.50.720">
    <property type="entry name" value="NAD(P)-binding Rossmann-like Domain"/>
    <property type="match status" value="1"/>
</dbReference>